<gene>
    <name evidence="9" type="primary">dnaG</name>
    <name evidence="12" type="ORF">LPQ35_05355</name>
</gene>
<keyword evidence="13" id="KW-1185">Reference proteome</keyword>
<keyword evidence="2 9" id="KW-0639">Primosome</keyword>
<keyword evidence="8 9" id="KW-0804">Transcription</keyword>
<dbReference type="GO" id="GO:0016779">
    <property type="term" value="F:nucleotidyltransferase activity"/>
    <property type="evidence" value="ECO:0007669"/>
    <property type="project" value="UniProtKB-KW"/>
</dbReference>
<dbReference type="Pfam" id="PF13662">
    <property type="entry name" value="Toprim_4"/>
    <property type="match status" value="1"/>
</dbReference>
<comment type="subunit">
    <text evidence="9">Forms a ternary complex with MCM helicase and DNA. Component of the archaeal exosome complex.</text>
</comment>
<evidence type="ECO:0000256" key="7">
    <source>
        <dbReference type="ARBA" id="ARBA00022842"/>
    </source>
</evidence>
<protein>
    <recommendedName>
        <fullName evidence="9">DNA primase DnaG</fullName>
        <ecNumber evidence="9">2.7.7.101</ecNumber>
    </recommendedName>
</protein>
<feature type="region of interest" description="Disordered" evidence="10">
    <location>
        <begin position="277"/>
        <end position="312"/>
    </location>
</feature>
<evidence type="ECO:0000259" key="11">
    <source>
        <dbReference type="PROSITE" id="PS50880"/>
    </source>
</evidence>
<proteinExistence type="inferred from homology"/>
<dbReference type="SUPFAM" id="SSF56731">
    <property type="entry name" value="DNA primase core"/>
    <property type="match status" value="1"/>
</dbReference>
<dbReference type="Proteomes" id="UP001492541">
    <property type="component" value="Chromosome"/>
</dbReference>
<evidence type="ECO:0000256" key="9">
    <source>
        <dbReference type="HAMAP-Rule" id="MF_00007"/>
    </source>
</evidence>
<dbReference type="SMART" id="SM00493">
    <property type="entry name" value="TOPRIM"/>
    <property type="match status" value="1"/>
</dbReference>
<keyword evidence="9" id="KW-0271">Exosome</keyword>
<keyword evidence="5 9" id="KW-0235">DNA replication</keyword>
<evidence type="ECO:0000256" key="8">
    <source>
        <dbReference type="ARBA" id="ARBA00023163"/>
    </source>
</evidence>
<evidence type="ECO:0000256" key="6">
    <source>
        <dbReference type="ARBA" id="ARBA00022723"/>
    </source>
</evidence>
<dbReference type="PROSITE" id="PS50880">
    <property type="entry name" value="TOPRIM"/>
    <property type="match status" value="1"/>
</dbReference>
<dbReference type="InterPro" id="IPR050219">
    <property type="entry name" value="DnaG_primase"/>
</dbReference>
<evidence type="ECO:0000256" key="1">
    <source>
        <dbReference type="ARBA" id="ARBA00022478"/>
    </source>
</evidence>
<evidence type="ECO:0000256" key="5">
    <source>
        <dbReference type="ARBA" id="ARBA00022705"/>
    </source>
</evidence>
<dbReference type="HAMAP" id="MF_00007">
    <property type="entry name" value="DNA_primase_DnaG_arc"/>
    <property type="match status" value="1"/>
</dbReference>
<keyword evidence="1 9" id="KW-0240">DNA-directed RNA polymerase</keyword>
<sequence>MKAPSDTTKYLIHAEIVAEGVVERPDVVGAIFGQTEGLLGDDLDLRELQKTGRIGRIEVKIESKSGKSFGEIKVPSSLDKIETAILAAALETIERVGPCAAKIKVIKIEDVRASKRKKIVERAKDILRELFEEPEIESEKIADLVRQAIRTEEIIEYGEDRLPAGPAIDESDAIIVVEGRADVLNLLKHGIKNIIAVEGTNIPKTIVDLSKRKTVTAFLDGDRGGDLILKELLQVADIDYVARAPEGKGVEDLTQKEIVKSLRNKIPVEQVHVLKHKDEKKEERKDVRETKVEQKEEAEAVEKPKEEKKEDARDRANVIEMLRKHKQEIEGNLKARLIDSNFEVVREIPVRDLVKLLKSNNVKAHGIVFDGVITQRVVDLAAKRNINLLVGVKVGSVVKVPSNVNIMTFDQI</sequence>
<keyword evidence="6" id="KW-0479">Metal-binding</keyword>
<organism evidence="12 13">
    <name type="scientific">Geoglobus acetivorans</name>
    <dbReference type="NCBI Taxonomy" id="565033"/>
    <lineage>
        <taxon>Archaea</taxon>
        <taxon>Methanobacteriati</taxon>
        <taxon>Methanobacteriota</taxon>
        <taxon>Archaeoglobi</taxon>
        <taxon>Archaeoglobales</taxon>
        <taxon>Archaeoglobaceae</taxon>
        <taxon>Geoglobus</taxon>
    </lineage>
</organism>
<dbReference type="EC" id="2.7.7.101" evidence="9"/>
<name>A0ABZ3H8S7_GEOAI</name>
<evidence type="ECO:0000256" key="2">
    <source>
        <dbReference type="ARBA" id="ARBA00022515"/>
    </source>
</evidence>
<accession>A0ABZ3H8S7</accession>
<dbReference type="InterPro" id="IPR006171">
    <property type="entry name" value="TOPRIM_dom"/>
</dbReference>
<evidence type="ECO:0000256" key="4">
    <source>
        <dbReference type="ARBA" id="ARBA00022695"/>
    </source>
</evidence>
<feature type="domain" description="Toprim" evidence="11">
    <location>
        <begin position="172"/>
        <end position="258"/>
    </location>
</feature>
<evidence type="ECO:0000313" key="12">
    <source>
        <dbReference type="EMBL" id="XAT64797.1"/>
    </source>
</evidence>
<dbReference type="PANTHER" id="PTHR30313:SF2">
    <property type="entry name" value="DNA PRIMASE"/>
    <property type="match status" value="1"/>
</dbReference>
<keyword evidence="3 9" id="KW-0808">Transferase</keyword>
<dbReference type="GeneID" id="90449091"/>
<comment type="function">
    <text evidence="9">RNA polymerase that catalyzes the synthesis of short RNA molecules used as primers for DNA polymerase during DNA replication. Also part of the exosome, which is a complex involved in RNA degradation. Acts as a poly(A)-binding protein that enhances the interaction between heteropolymeric, adenine-rich transcripts and the exosome.</text>
</comment>
<keyword evidence="4 9" id="KW-0548">Nucleotidyltransferase</keyword>
<dbReference type="InterPro" id="IPR020607">
    <property type="entry name" value="Primase_DnaG_arc"/>
</dbReference>
<dbReference type="InterPro" id="IPR034154">
    <property type="entry name" value="TOPRIM_DnaG/twinkle"/>
</dbReference>
<evidence type="ECO:0000313" key="13">
    <source>
        <dbReference type="Proteomes" id="UP001492541"/>
    </source>
</evidence>
<dbReference type="CDD" id="cd01029">
    <property type="entry name" value="TOPRIM_primases"/>
    <property type="match status" value="1"/>
</dbReference>
<dbReference type="NCBIfam" id="NF003108">
    <property type="entry name" value="PRK04031.1-1"/>
    <property type="match status" value="1"/>
</dbReference>
<dbReference type="Gene3D" id="3.40.1360.10">
    <property type="match status" value="1"/>
</dbReference>
<keyword evidence="7" id="KW-0460">Magnesium</keyword>
<dbReference type="RefSeq" id="WP_193807653.1">
    <property type="nucleotide sequence ID" value="NZ_CP087714.1"/>
</dbReference>
<dbReference type="EMBL" id="CP087714">
    <property type="protein sequence ID" value="XAT64797.1"/>
    <property type="molecule type" value="Genomic_DNA"/>
</dbReference>
<evidence type="ECO:0000256" key="3">
    <source>
        <dbReference type="ARBA" id="ARBA00022679"/>
    </source>
</evidence>
<dbReference type="PANTHER" id="PTHR30313">
    <property type="entry name" value="DNA PRIMASE"/>
    <property type="match status" value="1"/>
</dbReference>
<comment type="catalytic activity">
    <reaction evidence="9">
        <text>ssDNA + n NTP = ssDNA/pppN(pN)n-1 hybrid + (n-1) diphosphate.</text>
        <dbReference type="EC" id="2.7.7.101"/>
    </reaction>
</comment>
<comment type="similarity">
    <text evidence="9">Belongs to the archaeal DnaG primase family.</text>
</comment>
<evidence type="ECO:0000256" key="10">
    <source>
        <dbReference type="SAM" id="MobiDB-lite"/>
    </source>
</evidence>
<reference evidence="12 13" key="1">
    <citation type="submission" date="2021-11" db="EMBL/GenBank/DDBJ databases">
        <title>Whole genome of Geoglobus acetivorans.</title>
        <authorList>
            <person name="Liu D."/>
        </authorList>
    </citation>
    <scope>NUCLEOTIDE SEQUENCE [LARGE SCALE GENOMIC DNA]</scope>
    <source>
        <strain evidence="12 13">SBH6</strain>
    </source>
</reference>